<evidence type="ECO:0000256" key="5">
    <source>
        <dbReference type="ARBA" id="ARBA00022989"/>
    </source>
</evidence>
<dbReference type="Pfam" id="PF00005">
    <property type="entry name" value="ABC_tran"/>
    <property type="match status" value="1"/>
</dbReference>
<protein>
    <submittedName>
        <fullName evidence="10">ABC transporter transmembrane domain-containing protein</fullName>
    </submittedName>
</protein>
<dbReference type="InterPro" id="IPR027417">
    <property type="entry name" value="P-loop_NTPase"/>
</dbReference>
<feature type="transmembrane region" description="Helical" evidence="7">
    <location>
        <begin position="257"/>
        <end position="280"/>
    </location>
</feature>
<feature type="transmembrane region" description="Helical" evidence="7">
    <location>
        <begin position="35"/>
        <end position="56"/>
    </location>
</feature>
<dbReference type="InterPro" id="IPR036640">
    <property type="entry name" value="ABC1_TM_sf"/>
</dbReference>
<keyword evidence="11" id="KW-1185">Reference proteome</keyword>
<feature type="domain" description="ABC transmembrane type-1" evidence="9">
    <location>
        <begin position="36"/>
        <end position="318"/>
    </location>
</feature>
<dbReference type="InterPro" id="IPR003439">
    <property type="entry name" value="ABC_transporter-like_ATP-bd"/>
</dbReference>
<dbReference type="InterPro" id="IPR011527">
    <property type="entry name" value="ABC1_TM_dom"/>
</dbReference>
<keyword evidence="4" id="KW-0067">ATP-binding</keyword>
<dbReference type="Pfam" id="PF00664">
    <property type="entry name" value="ABC_membrane"/>
    <property type="match status" value="1"/>
</dbReference>
<reference evidence="10 11" key="1">
    <citation type="journal article" date="2016" name="Antonie Van Leeuwenhoek">
        <title>Dongia soli sp. nov., isolated from soil from Dokdo, Korea.</title>
        <authorList>
            <person name="Kim D.U."/>
            <person name="Lee H."/>
            <person name="Kim H."/>
            <person name="Kim S.G."/>
            <person name="Ka J.O."/>
        </authorList>
    </citation>
    <scope>NUCLEOTIDE SEQUENCE [LARGE SCALE GENOMIC DNA]</scope>
    <source>
        <strain evidence="10 11">D78</strain>
    </source>
</reference>
<accession>A0ABU5ED10</accession>
<evidence type="ECO:0000256" key="2">
    <source>
        <dbReference type="ARBA" id="ARBA00022692"/>
    </source>
</evidence>
<sequence length="598" mass="64751">MANIRDARQIDRPKSRNLRQLSHLVRFTMPYRWQVLGATIALIVTAGTMLALGQGLRHLIDRGFGGGDQTLLEHSVLVLFGVAALLALGTYARFYLVSWVGERVVADIRRAMFNHLLNLDPGFFESTRTGEVLSRMTTDTTLLQAVVGSSISVALRNTLMLFGGAVLLFITSPKLTGLVFLVVPIVIVPIIFFGRKVRGLSRLSQDKVADVSAEASEALYAIGTVQAFAHEDYERQRFGSRNEDSFRAAVSRVRARALLTAIVILLVFGSISAVLGIGGMDVVAGRMSAGDLSAFVFYAVVVAGSAGSISEVVGDLQRAAGAMERILELLATKPTIAAPANPKPLMQPSRGAVAFDNVTFHYPSRPETAALDNFSLSVAPGETVALVGPSGAGKSTMFQLLLRFYDPAAGTITFDGRDLRDLDPGVLRRAIGLVPQEPVIFGMNAWENIRYGRPDASDAEVRAAADAAYATEFIERLPEDFDTYLGERGLRLSGGQRQRIAIARALLRNPSLLLLDEATSALDAESELVVQRALDDIMRDRSTIIIAHRLATVLKADRIVVMDHGRIDAIGSHAELIKQGGLYARLAELQFQQPKAAE</sequence>
<dbReference type="PANTHER" id="PTHR43394">
    <property type="entry name" value="ATP-DEPENDENT PERMEASE MDL1, MITOCHONDRIAL"/>
    <property type="match status" value="1"/>
</dbReference>
<feature type="transmembrane region" description="Helical" evidence="7">
    <location>
        <begin position="142"/>
        <end position="169"/>
    </location>
</feature>
<dbReference type="PROSITE" id="PS50893">
    <property type="entry name" value="ABC_TRANSPORTER_2"/>
    <property type="match status" value="1"/>
</dbReference>
<dbReference type="PANTHER" id="PTHR43394:SF1">
    <property type="entry name" value="ATP-BINDING CASSETTE SUB-FAMILY B MEMBER 10, MITOCHONDRIAL"/>
    <property type="match status" value="1"/>
</dbReference>
<dbReference type="SUPFAM" id="SSF90123">
    <property type="entry name" value="ABC transporter transmembrane region"/>
    <property type="match status" value="1"/>
</dbReference>
<evidence type="ECO:0000256" key="4">
    <source>
        <dbReference type="ARBA" id="ARBA00022840"/>
    </source>
</evidence>
<organism evidence="10 11">
    <name type="scientific">Dongia soli</name>
    <dbReference type="NCBI Taxonomy" id="600628"/>
    <lineage>
        <taxon>Bacteria</taxon>
        <taxon>Pseudomonadati</taxon>
        <taxon>Pseudomonadota</taxon>
        <taxon>Alphaproteobacteria</taxon>
        <taxon>Rhodospirillales</taxon>
        <taxon>Dongiaceae</taxon>
        <taxon>Dongia</taxon>
    </lineage>
</organism>
<evidence type="ECO:0000256" key="7">
    <source>
        <dbReference type="SAM" id="Phobius"/>
    </source>
</evidence>
<dbReference type="PROSITE" id="PS50929">
    <property type="entry name" value="ABC_TM1F"/>
    <property type="match status" value="1"/>
</dbReference>
<gene>
    <name evidence="10" type="ORF">SMD27_11370</name>
</gene>
<feature type="domain" description="ABC transporter" evidence="8">
    <location>
        <begin position="353"/>
        <end position="589"/>
    </location>
</feature>
<dbReference type="InterPro" id="IPR011918">
    <property type="entry name" value="ABC_MsbA_ATP-bd"/>
</dbReference>
<dbReference type="SUPFAM" id="SSF52540">
    <property type="entry name" value="P-loop containing nucleoside triphosphate hydrolases"/>
    <property type="match status" value="1"/>
</dbReference>
<comment type="caution">
    <text evidence="10">The sequence shown here is derived from an EMBL/GenBank/DDBJ whole genome shotgun (WGS) entry which is preliminary data.</text>
</comment>
<dbReference type="InterPro" id="IPR003593">
    <property type="entry name" value="AAA+_ATPase"/>
</dbReference>
<dbReference type="CDD" id="cd18575">
    <property type="entry name" value="ABC_6TM_bac_exporter_ABCB8_10_like"/>
    <property type="match status" value="1"/>
</dbReference>
<dbReference type="Proteomes" id="UP001279642">
    <property type="component" value="Unassembled WGS sequence"/>
</dbReference>
<dbReference type="SMART" id="SM00382">
    <property type="entry name" value="AAA"/>
    <property type="match status" value="1"/>
</dbReference>
<keyword evidence="5 7" id="KW-1133">Transmembrane helix</keyword>
<evidence type="ECO:0000259" key="9">
    <source>
        <dbReference type="PROSITE" id="PS50929"/>
    </source>
</evidence>
<dbReference type="InterPro" id="IPR039421">
    <property type="entry name" value="Type_1_exporter"/>
</dbReference>
<dbReference type="EMBL" id="JAXCLW010000002">
    <property type="protein sequence ID" value="MDY0883445.1"/>
    <property type="molecule type" value="Genomic_DNA"/>
</dbReference>
<evidence type="ECO:0000313" key="11">
    <source>
        <dbReference type="Proteomes" id="UP001279642"/>
    </source>
</evidence>
<evidence type="ECO:0000259" key="8">
    <source>
        <dbReference type="PROSITE" id="PS50893"/>
    </source>
</evidence>
<evidence type="ECO:0000256" key="3">
    <source>
        <dbReference type="ARBA" id="ARBA00022741"/>
    </source>
</evidence>
<keyword evidence="3" id="KW-0547">Nucleotide-binding</keyword>
<comment type="subcellular location">
    <subcellularLocation>
        <location evidence="1">Cell membrane</location>
        <topology evidence="1">Multi-pass membrane protein</topology>
    </subcellularLocation>
</comment>
<evidence type="ECO:0000313" key="10">
    <source>
        <dbReference type="EMBL" id="MDY0883445.1"/>
    </source>
</evidence>
<proteinExistence type="predicted"/>
<dbReference type="Gene3D" id="1.20.1560.10">
    <property type="entry name" value="ABC transporter type 1, transmembrane domain"/>
    <property type="match status" value="1"/>
</dbReference>
<dbReference type="InterPro" id="IPR017871">
    <property type="entry name" value="ABC_transporter-like_CS"/>
</dbReference>
<keyword evidence="6 7" id="KW-0472">Membrane</keyword>
<dbReference type="NCBIfam" id="TIGR02204">
    <property type="entry name" value="MsbA_rel"/>
    <property type="match status" value="1"/>
</dbReference>
<feature type="transmembrane region" description="Helical" evidence="7">
    <location>
        <begin position="175"/>
        <end position="194"/>
    </location>
</feature>
<evidence type="ECO:0000256" key="6">
    <source>
        <dbReference type="ARBA" id="ARBA00023136"/>
    </source>
</evidence>
<dbReference type="Gene3D" id="3.40.50.300">
    <property type="entry name" value="P-loop containing nucleotide triphosphate hydrolases"/>
    <property type="match status" value="1"/>
</dbReference>
<evidence type="ECO:0000256" key="1">
    <source>
        <dbReference type="ARBA" id="ARBA00004651"/>
    </source>
</evidence>
<feature type="transmembrane region" description="Helical" evidence="7">
    <location>
        <begin position="76"/>
        <end position="96"/>
    </location>
</feature>
<name>A0ABU5ED10_9PROT</name>
<dbReference type="RefSeq" id="WP_320508481.1">
    <property type="nucleotide sequence ID" value="NZ_JAXCLW010000002.1"/>
</dbReference>
<feature type="transmembrane region" description="Helical" evidence="7">
    <location>
        <begin position="292"/>
        <end position="313"/>
    </location>
</feature>
<dbReference type="PROSITE" id="PS00211">
    <property type="entry name" value="ABC_TRANSPORTER_1"/>
    <property type="match status" value="1"/>
</dbReference>
<keyword evidence="2 7" id="KW-0812">Transmembrane</keyword>